<reference evidence="3" key="1">
    <citation type="journal article" date="2017" name="Nature">
        <title>The sunflower genome provides insights into oil metabolism, flowering and Asterid evolution.</title>
        <authorList>
            <person name="Badouin H."/>
            <person name="Gouzy J."/>
            <person name="Grassa C.J."/>
            <person name="Murat F."/>
            <person name="Staton S.E."/>
            <person name="Cottret L."/>
            <person name="Lelandais-Briere C."/>
            <person name="Owens G.L."/>
            <person name="Carrere S."/>
            <person name="Mayjonade B."/>
            <person name="Legrand L."/>
            <person name="Gill N."/>
            <person name="Kane N.C."/>
            <person name="Bowers J.E."/>
            <person name="Hubner S."/>
            <person name="Bellec A."/>
            <person name="Berard A."/>
            <person name="Berges H."/>
            <person name="Blanchet N."/>
            <person name="Boniface M.C."/>
            <person name="Brunel D."/>
            <person name="Catrice O."/>
            <person name="Chaidir N."/>
            <person name="Claudel C."/>
            <person name="Donnadieu C."/>
            <person name="Faraut T."/>
            <person name="Fievet G."/>
            <person name="Helmstetter N."/>
            <person name="King M."/>
            <person name="Knapp S.J."/>
            <person name="Lai Z."/>
            <person name="Le Paslier M.C."/>
            <person name="Lippi Y."/>
            <person name="Lorenzon L."/>
            <person name="Mandel J.R."/>
            <person name="Marage G."/>
            <person name="Marchand G."/>
            <person name="Marquand E."/>
            <person name="Bret-Mestries E."/>
            <person name="Morien E."/>
            <person name="Nambeesan S."/>
            <person name="Nguyen T."/>
            <person name="Pegot-Espagnet P."/>
            <person name="Pouilly N."/>
            <person name="Raftis F."/>
            <person name="Sallet E."/>
            <person name="Schiex T."/>
            <person name="Thomas J."/>
            <person name="Vandecasteele C."/>
            <person name="Vares D."/>
            <person name="Vear F."/>
            <person name="Vautrin S."/>
            <person name="Crespi M."/>
            <person name="Mangin B."/>
            <person name="Burke J.M."/>
            <person name="Salse J."/>
            <person name="Munos S."/>
            <person name="Vincourt P."/>
            <person name="Rieseberg L.H."/>
            <person name="Langlade N.B."/>
        </authorList>
    </citation>
    <scope>NUCLEOTIDE SEQUENCE</scope>
    <source>
        <tissue evidence="3">Leaves</tissue>
    </source>
</reference>
<evidence type="ECO:0000256" key="1">
    <source>
        <dbReference type="SAM" id="Coils"/>
    </source>
</evidence>
<accession>A0A9K3HY08</accession>
<keyword evidence="1" id="KW-0175">Coiled coil</keyword>
<evidence type="ECO:0000313" key="4">
    <source>
        <dbReference type="Proteomes" id="UP000215914"/>
    </source>
</evidence>
<organism evidence="3 4">
    <name type="scientific">Helianthus annuus</name>
    <name type="common">Common sunflower</name>
    <dbReference type="NCBI Taxonomy" id="4232"/>
    <lineage>
        <taxon>Eukaryota</taxon>
        <taxon>Viridiplantae</taxon>
        <taxon>Streptophyta</taxon>
        <taxon>Embryophyta</taxon>
        <taxon>Tracheophyta</taxon>
        <taxon>Spermatophyta</taxon>
        <taxon>Magnoliopsida</taxon>
        <taxon>eudicotyledons</taxon>
        <taxon>Gunneridae</taxon>
        <taxon>Pentapetalae</taxon>
        <taxon>asterids</taxon>
        <taxon>campanulids</taxon>
        <taxon>Asterales</taxon>
        <taxon>Asteraceae</taxon>
        <taxon>Asteroideae</taxon>
        <taxon>Heliantheae alliance</taxon>
        <taxon>Heliantheae</taxon>
        <taxon>Helianthus</taxon>
    </lineage>
</organism>
<comment type="caution">
    <text evidence="3">The sequence shown here is derived from an EMBL/GenBank/DDBJ whole genome shotgun (WGS) entry which is preliminary data.</text>
</comment>
<evidence type="ECO:0000313" key="3">
    <source>
        <dbReference type="EMBL" id="KAF5786596.1"/>
    </source>
</evidence>
<evidence type="ECO:0000256" key="2">
    <source>
        <dbReference type="SAM" id="MobiDB-lite"/>
    </source>
</evidence>
<name>A0A9K3HY08_HELAN</name>
<proteinExistence type="predicted"/>
<reference evidence="3" key="2">
    <citation type="submission" date="2020-06" db="EMBL/GenBank/DDBJ databases">
        <title>Helianthus annuus Genome sequencing and assembly Release 2.</title>
        <authorList>
            <person name="Gouzy J."/>
            <person name="Langlade N."/>
            <person name="Munos S."/>
        </authorList>
    </citation>
    <scope>NUCLEOTIDE SEQUENCE</scope>
    <source>
        <tissue evidence="3">Leaves</tissue>
    </source>
</reference>
<dbReference type="AlphaFoldDB" id="A0A9K3HY08"/>
<dbReference type="Proteomes" id="UP000215914">
    <property type="component" value="Unassembled WGS sequence"/>
</dbReference>
<gene>
    <name evidence="3" type="ORF">HanXRQr2_Chr10g0442831</name>
</gene>
<keyword evidence="4" id="KW-1185">Reference proteome</keyword>
<feature type="region of interest" description="Disordered" evidence="2">
    <location>
        <begin position="1"/>
        <end position="32"/>
    </location>
</feature>
<dbReference type="Gramene" id="mRNA:HanXRQr2_Chr10g0442831">
    <property type="protein sequence ID" value="mRNA:HanXRQr2_Chr10g0442831"/>
    <property type="gene ID" value="HanXRQr2_Chr10g0442831"/>
</dbReference>
<sequence>MSKVNEKDAAAATPETSVGEEKTNLAVSLGSSSSHAQPAPAMPFMPGSVFHANPCDFFLSMAGLLNVWLHDPRIKDIAKQIENDPSFNKMAEQFRQTFHGDGVRQFDVKRQYFLTMEQQVMQNPQLMKMAKSLGTFIMQDPSVSQMLESLSNPAKKEQLEVRMARIKENPSLKPILEEIESGGPTAMMRYWNDEDVLKKVGEALGLAVTEEATACAGHRVADSRKELQQVDEGVKDMKAKLMSLQKQQQLKEEIVKVQKAKLTSIQEKKRQLDMVFEVSRAELMSVLEQYQHNEQSEALKARLMNLREQQQEQQEQQQLINHDIFTLSQIVATAEQEVAADKQRIAPLVQVNAVLEQRLAALEPRFAAKEQATACAGHTVAYIRKKQQQFDEEVKAMKAELMSKQKQQQLKEEEVKAKKARLMKMQELQERGQLVNHDVFTMFQSVATAEQEVAALKQWTAALEPMIAAMEQRIAAMEPMIAAVEQAITMANDHTEPVRARVGVSVAVTIGVFSHVYR</sequence>
<protein>
    <submittedName>
        <fullName evidence="3">Uncharacterized protein</fullName>
    </submittedName>
</protein>
<feature type="coiled-coil region" evidence="1">
    <location>
        <begin position="387"/>
        <end position="423"/>
    </location>
</feature>
<dbReference type="EMBL" id="MNCJ02000325">
    <property type="protein sequence ID" value="KAF5786596.1"/>
    <property type="molecule type" value="Genomic_DNA"/>
</dbReference>